<protein>
    <submittedName>
        <fullName evidence="2">Uncharacterized protein</fullName>
    </submittedName>
</protein>
<dbReference type="AlphaFoldDB" id="A0A0K0FP01"/>
<evidence type="ECO:0000313" key="1">
    <source>
        <dbReference type="Proteomes" id="UP000035680"/>
    </source>
</evidence>
<proteinExistence type="predicted"/>
<accession>A0A0K0FP01</accession>
<reference evidence="2" key="2">
    <citation type="submission" date="2015-08" db="UniProtKB">
        <authorList>
            <consortium name="WormBaseParasite"/>
        </authorList>
    </citation>
    <scope>IDENTIFICATION</scope>
</reference>
<dbReference type="WBParaSite" id="SVE_1085200.1">
    <property type="protein sequence ID" value="SVE_1085200.1"/>
    <property type="gene ID" value="SVE_1085200"/>
</dbReference>
<name>A0A0K0FP01_STRVS</name>
<organism evidence="1 2">
    <name type="scientific">Strongyloides venezuelensis</name>
    <name type="common">Threadworm</name>
    <dbReference type="NCBI Taxonomy" id="75913"/>
    <lineage>
        <taxon>Eukaryota</taxon>
        <taxon>Metazoa</taxon>
        <taxon>Ecdysozoa</taxon>
        <taxon>Nematoda</taxon>
        <taxon>Chromadorea</taxon>
        <taxon>Rhabditida</taxon>
        <taxon>Tylenchina</taxon>
        <taxon>Panagrolaimomorpha</taxon>
        <taxon>Strongyloidoidea</taxon>
        <taxon>Strongyloididae</taxon>
        <taxon>Strongyloides</taxon>
    </lineage>
</organism>
<evidence type="ECO:0000313" key="2">
    <source>
        <dbReference type="WBParaSite" id="SVE_1085200.1"/>
    </source>
</evidence>
<keyword evidence="1" id="KW-1185">Reference proteome</keyword>
<sequence>MRGLFCCRGIHRYVVDCPIFNVEEYSPVLTIVKMKTKEEKILSSEVSCNEGESDNEMKGIIDVRIPADGIHRYC</sequence>
<reference evidence="1" key="1">
    <citation type="submission" date="2014-07" db="EMBL/GenBank/DDBJ databases">
        <authorList>
            <person name="Martin A.A"/>
            <person name="De Silva N."/>
        </authorList>
    </citation>
    <scope>NUCLEOTIDE SEQUENCE</scope>
</reference>
<dbReference type="Proteomes" id="UP000035680">
    <property type="component" value="Unassembled WGS sequence"/>
</dbReference>